<dbReference type="AlphaFoldDB" id="A0A1R0H0C4"/>
<evidence type="ECO:0000256" key="5">
    <source>
        <dbReference type="SAM" id="MobiDB-lite"/>
    </source>
</evidence>
<feature type="transmembrane region" description="Helical" evidence="6">
    <location>
        <begin position="116"/>
        <end position="136"/>
    </location>
</feature>
<keyword evidence="3 6" id="KW-1133">Transmembrane helix</keyword>
<accession>A0A1R0H0C4</accession>
<protein>
    <submittedName>
        <fullName evidence="7">Putative magnesium transporter NIPA4</fullName>
    </submittedName>
</protein>
<proteinExistence type="predicted"/>
<dbReference type="InterPro" id="IPR037185">
    <property type="entry name" value="EmrE-like"/>
</dbReference>
<dbReference type="EMBL" id="LSSL01001390">
    <property type="protein sequence ID" value="OLY82601.1"/>
    <property type="molecule type" value="Genomic_DNA"/>
</dbReference>
<feature type="transmembrane region" description="Helical" evidence="6">
    <location>
        <begin position="24"/>
        <end position="43"/>
    </location>
</feature>
<evidence type="ECO:0000313" key="7">
    <source>
        <dbReference type="EMBL" id="OLY82601.1"/>
    </source>
</evidence>
<name>A0A1R0H0C4_9FUNG</name>
<feature type="transmembrane region" description="Helical" evidence="6">
    <location>
        <begin position="49"/>
        <end position="70"/>
    </location>
</feature>
<dbReference type="GO" id="GO:0016020">
    <property type="term" value="C:membrane"/>
    <property type="evidence" value="ECO:0007669"/>
    <property type="project" value="UniProtKB-SubCell"/>
</dbReference>
<dbReference type="Proteomes" id="UP000187455">
    <property type="component" value="Unassembled WGS sequence"/>
</dbReference>
<gene>
    <name evidence="7" type="ORF">AYI68_g3278</name>
</gene>
<sequence length="390" mass="42254">MGLNSASKKYGHATKGLNYVKSRLWWLGMVFMAIGEFANFAAYSFAPAILVTPLGALSVIVGAVLASVFLGERIDSVGKSGCALCLLGALQVVMNSPEDPEINSVVQIMSYVKQPLFMSYAITCGIIVFVFITIMVPKYGARTPLVYLTICSLGGSFTVVACKALGIAVKLTIQGSNQLKYLSTYLFLLSVLGCIALQLNYFNKALASFNTNVVTPIYYVMFTTLTIVANMILFNGFSGSPDAFVSILSGFFTLFIGVYLLNHSKDQTGSEFAPVERLSSNSSFDLQELGLPSNYPKSLSSTQDSSDFITNDGYQQVLYDHDDISYYTEPKLHSAVSITSDVESFPVTTRDSVDNERLFVFNNPNKDGSSSSSAAHSPENSVTTTLNSSF</sequence>
<reference evidence="7 8" key="1">
    <citation type="journal article" date="2016" name="Mol. Biol. Evol.">
        <title>Genome-Wide Survey of Gut Fungi (Harpellales) Reveals the First Horizontally Transferred Ubiquitin Gene from a Mosquito Host.</title>
        <authorList>
            <person name="Wang Y."/>
            <person name="White M.M."/>
            <person name="Kvist S."/>
            <person name="Moncalvo J.M."/>
        </authorList>
    </citation>
    <scope>NUCLEOTIDE SEQUENCE [LARGE SCALE GENOMIC DNA]</scope>
    <source>
        <strain evidence="7 8">ALG-7-W6</strain>
    </source>
</reference>
<dbReference type="GO" id="GO:0015095">
    <property type="term" value="F:magnesium ion transmembrane transporter activity"/>
    <property type="evidence" value="ECO:0007669"/>
    <property type="project" value="InterPro"/>
</dbReference>
<dbReference type="Pfam" id="PF05653">
    <property type="entry name" value="Mg_trans_NIPA"/>
    <property type="match status" value="1"/>
</dbReference>
<feature type="transmembrane region" description="Helical" evidence="6">
    <location>
        <begin position="181"/>
        <end position="201"/>
    </location>
</feature>
<evidence type="ECO:0000256" key="1">
    <source>
        <dbReference type="ARBA" id="ARBA00004141"/>
    </source>
</evidence>
<keyword evidence="4 6" id="KW-0472">Membrane</keyword>
<feature type="transmembrane region" description="Helical" evidence="6">
    <location>
        <begin position="145"/>
        <end position="169"/>
    </location>
</feature>
<feature type="compositionally biased region" description="Polar residues" evidence="5">
    <location>
        <begin position="378"/>
        <end position="390"/>
    </location>
</feature>
<feature type="transmembrane region" description="Helical" evidence="6">
    <location>
        <begin position="243"/>
        <end position="261"/>
    </location>
</feature>
<dbReference type="InterPro" id="IPR008521">
    <property type="entry name" value="Mg_trans_NIPA"/>
</dbReference>
<organism evidence="7 8">
    <name type="scientific">Smittium mucronatum</name>
    <dbReference type="NCBI Taxonomy" id="133383"/>
    <lineage>
        <taxon>Eukaryota</taxon>
        <taxon>Fungi</taxon>
        <taxon>Fungi incertae sedis</taxon>
        <taxon>Zoopagomycota</taxon>
        <taxon>Kickxellomycotina</taxon>
        <taxon>Harpellomycetes</taxon>
        <taxon>Harpellales</taxon>
        <taxon>Legeriomycetaceae</taxon>
        <taxon>Smittium</taxon>
    </lineage>
</organism>
<comment type="subcellular location">
    <subcellularLocation>
        <location evidence="1">Membrane</location>
        <topology evidence="1">Multi-pass membrane protein</topology>
    </subcellularLocation>
</comment>
<dbReference type="PANTHER" id="PTHR12570">
    <property type="match status" value="1"/>
</dbReference>
<dbReference type="SUPFAM" id="SSF103481">
    <property type="entry name" value="Multidrug resistance efflux transporter EmrE"/>
    <property type="match status" value="1"/>
</dbReference>
<dbReference type="OrthoDB" id="6428174at2759"/>
<evidence type="ECO:0000256" key="3">
    <source>
        <dbReference type="ARBA" id="ARBA00022989"/>
    </source>
</evidence>
<evidence type="ECO:0000256" key="6">
    <source>
        <dbReference type="SAM" id="Phobius"/>
    </source>
</evidence>
<dbReference type="PANTHER" id="PTHR12570:SF92">
    <property type="entry name" value="SPICHTHYIN, ISOFORM B"/>
    <property type="match status" value="1"/>
</dbReference>
<feature type="region of interest" description="Disordered" evidence="5">
    <location>
        <begin position="361"/>
        <end position="390"/>
    </location>
</feature>
<keyword evidence="2 6" id="KW-0812">Transmembrane</keyword>
<feature type="transmembrane region" description="Helical" evidence="6">
    <location>
        <begin position="213"/>
        <end position="237"/>
    </location>
</feature>
<evidence type="ECO:0000313" key="8">
    <source>
        <dbReference type="Proteomes" id="UP000187455"/>
    </source>
</evidence>
<evidence type="ECO:0000256" key="2">
    <source>
        <dbReference type="ARBA" id="ARBA00022692"/>
    </source>
</evidence>
<keyword evidence="8" id="KW-1185">Reference proteome</keyword>
<comment type="caution">
    <text evidence="7">The sequence shown here is derived from an EMBL/GenBank/DDBJ whole genome shotgun (WGS) entry which is preliminary data.</text>
</comment>
<evidence type="ECO:0000256" key="4">
    <source>
        <dbReference type="ARBA" id="ARBA00023136"/>
    </source>
</evidence>